<evidence type="ECO:0000313" key="6">
    <source>
        <dbReference type="EMBL" id="SMF11370.1"/>
    </source>
</evidence>
<evidence type="ECO:0000256" key="3">
    <source>
        <dbReference type="ARBA" id="ARBA00023004"/>
    </source>
</evidence>
<dbReference type="GO" id="GO:0020037">
    <property type="term" value="F:heme binding"/>
    <property type="evidence" value="ECO:0007669"/>
    <property type="project" value="InterPro"/>
</dbReference>
<dbReference type="InterPro" id="IPR036909">
    <property type="entry name" value="Cyt_c-like_dom_sf"/>
</dbReference>
<gene>
    <name evidence="6" type="ORF">SAMN06296036_10581</name>
</gene>
<dbReference type="AlphaFoldDB" id="A0A1Y6BHE8"/>
<protein>
    <recommendedName>
        <fullName evidence="5">Cytochrome c domain-containing protein</fullName>
    </recommendedName>
</protein>
<accession>A0A1Y6BHE8</accession>
<keyword evidence="2 4" id="KW-0479">Metal-binding</keyword>
<dbReference type="Proteomes" id="UP000192907">
    <property type="component" value="Unassembled WGS sequence"/>
</dbReference>
<dbReference type="Gene3D" id="1.10.760.10">
    <property type="entry name" value="Cytochrome c-like domain"/>
    <property type="match status" value="1"/>
</dbReference>
<keyword evidence="7" id="KW-1185">Reference proteome</keyword>
<keyword evidence="3 4" id="KW-0408">Iron</keyword>
<dbReference type="GO" id="GO:0009055">
    <property type="term" value="F:electron transfer activity"/>
    <property type="evidence" value="ECO:0007669"/>
    <property type="project" value="InterPro"/>
</dbReference>
<evidence type="ECO:0000313" key="7">
    <source>
        <dbReference type="Proteomes" id="UP000192907"/>
    </source>
</evidence>
<dbReference type="InterPro" id="IPR009056">
    <property type="entry name" value="Cyt_c-like_dom"/>
</dbReference>
<dbReference type="GO" id="GO:0046872">
    <property type="term" value="F:metal ion binding"/>
    <property type="evidence" value="ECO:0007669"/>
    <property type="project" value="UniProtKB-KW"/>
</dbReference>
<dbReference type="RefSeq" id="WP_132317531.1">
    <property type="nucleotide sequence ID" value="NZ_FWZT01000005.1"/>
</dbReference>
<organism evidence="6 7">
    <name type="scientific">Pseudobacteriovorax antillogorgiicola</name>
    <dbReference type="NCBI Taxonomy" id="1513793"/>
    <lineage>
        <taxon>Bacteria</taxon>
        <taxon>Pseudomonadati</taxon>
        <taxon>Bdellovibrionota</taxon>
        <taxon>Oligoflexia</taxon>
        <taxon>Oligoflexales</taxon>
        <taxon>Pseudobacteriovoracaceae</taxon>
        <taxon>Pseudobacteriovorax</taxon>
    </lineage>
</organism>
<evidence type="ECO:0000259" key="5">
    <source>
        <dbReference type="PROSITE" id="PS51007"/>
    </source>
</evidence>
<dbReference type="EMBL" id="FWZT01000005">
    <property type="protein sequence ID" value="SMF11370.1"/>
    <property type="molecule type" value="Genomic_DNA"/>
</dbReference>
<name>A0A1Y6BHE8_9BACT</name>
<sequence length="285" mass="32762">MFPIVLLLLAFAESLAAQPIKVWERGQGNHFQKFVKPVNQKSIDIPNLISKNLFDVQYQKKSDYQGYYLSHLLKSYDSNKDTALLHISNGMRVPIPMALIQDHSFDPFIAVKMIGPKGNPQPFPKLMRKDSRFNDPRPLVFTTNKLVISHDRVPLKDHRAGLNPFRFTTSLEAIEMINYKSWLKQFSVNSSPETDIGLKIFASRCQYCHGVRSVGATFGWDFVEPLAIYQKRSPENLLLHVKFQKMDAVPRGLLMPPQFDFSPHESKALWQWLKNSALKAQQAYQ</sequence>
<dbReference type="SUPFAM" id="SSF46626">
    <property type="entry name" value="Cytochrome c"/>
    <property type="match status" value="1"/>
</dbReference>
<dbReference type="OrthoDB" id="5728201at2"/>
<evidence type="ECO:0000256" key="4">
    <source>
        <dbReference type="PROSITE-ProRule" id="PRU00433"/>
    </source>
</evidence>
<dbReference type="PROSITE" id="PS51007">
    <property type="entry name" value="CYTC"/>
    <property type="match status" value="1"/>
</dbReference>
<proteinExistence type="predicted"/>
<keyword evidence="1 4" id="KW-0349">Heme</keyword>
<reference evidence="7" key="1">
    <citation type="submission" date="2017-04" db="EMBL/GenBank/DDBJ databases">
        <authorList>
            <person name="Varghese N."/>
            <person name="Submissions S."/>
        </authorList>
    </citation>
    <scope>NUCLEOTIDE SEQUENCE [LARGE SCALE GENOMIC DNA]</scope>
    <source>
        <strain evidence="7">RKEM611</strain>
    </source>
</reference>
<evidence type="ECO:0000256" key="2">
    <source>
        <dbReference type="ARBA" id="ARBA00022723"/>
    </source>
</evidence>
<evidence type="ECO:0000256" key="1">
    <source>
        <dbReference type="ARBA" id="ARBA00022617"/>
    </source>
</evidence>
<feature type="domain" description="Cytochrome c" evidence="5">
    <location>
        <begin position="192"/>
        <end position="277"/>
    </location>
</feature>